<proteinExistence type="predicted"/>
<evidence type="ECO:0000256" key="5">
    <source>
        <dbReference type="SAM" id="Phobius"/>
    </source>
</evidence>
<dbReference type="OrthoDB" id="1077582at2759"/>
<dbReference type="EMBL" id="JAAAHY010000665">
    <property type="protein sequence ID" value="KAF9959572.1"/>
    <property type="molecule type" value="Genomic_DNA"/>
</dbReference>
<evidence type="ECO:0000259" key="6">
    <source>
        <dbReference type="Pfam" id="PF13813"/>
    </source>
</evidence>
<organism evidence="7 8">
    <name type="scientific">Mortierella alpina</name>
    <name type="common">Oleaginous fungus</name>
    <name type="synonym">Mortierella renispora</name>
    <dbReference type="NCBI Taxonomy" id="64518"/>
    <lineage>
        <taxon>Eukaryota</taxon>
        <taxon>Fungi</taxon>
        <taxon>Fungi incertae sedis</taxon>
        <taxon>Mucoromycota</taxon>
        <taxon>Mortierellomycotina</taxon>
        <taxon>Mortierellomycetes</taxon>
        <taxon>Mortierellales</taxon>
        <taxon>Mortierellaceae</taxon>
        <taxon>Mortierella</taxon>
    </lineage>
</organism>
<comment type="caution">
    <text evidence="7">The sequence shown here is derived from an EMBL/GenBank/DDBJ whole genome shotgun (WGS) entry which is preliminary data.</text>
</comment>
<comment type="subcellular location">
    <subcellularLocation>
        <location evidence="1">Membrane</location>
        <topology evidence="1">Multi-pass membrane protein</topology>
    </subcellularLocation>
</comment>
<protein>
    <recommendedName>
        <fullName evidence="6">Wax synthase domain-containing protein</fullName>
    </recommendedName>
</protein>
<feature type="transmembrane region" description="Helical" evidence="5">
    <location>
        <begin position="141"/>
        <end position="170"/>
    </location>
</feature>
<dbReference type="Proteomes" id="UP000738359">
    <property type="component" value="Unassembled WGS sequence"/>
</dbReference>
<dbReference type="Pfam" id="PF13813">
    <property type="entry name" value="MBOAT_2"/>
    <property type="match status" value="1"/>
</dbReference>
<feature type="transmembrane region" description="Helical" evidence="5">
    <location>
        <begin position="110"/>
        <end position="129"/>
    </location>
</feature>
<reference evidence="7" key="1">
    <citation type="journal article" date="2020" name="Fungal Divers.">
        <title>Resolving the Mortierellaceae phylogeny through synthesis of multi-gene phylogenetics and phylogenomics.</title>
        <authorList>
            <person name="Vandepol N."/>
            <person name="Liber J."/>
            <person name="Desiro A."/>
            <person name="Na H."/>
            <person name="Kennedy M."/>
            <person name="Barry K."/>
            <person name="Grigoriev I.V."/>
            <person name="Miller A.N."/>
            <person name="O'Donnell K."/>
            <person name="Stajich J.E."/>
            <person name="Bonito G."/>
        </authorList>
    </citation>
    <scope>NUCLEOTIDE SEQUENCE</scope>
    <source>
        <strain evidence="7">CK1249</strain>
    </source>
</reference>
<name>A0A9P6M1E3_MORAP</name>
<accession>A0A9P6M1E3</accession>
<evidence type="ECO:0000256" key="4">
    <source>
        <dbReference type="ARBA" id="ARBA00023136"/>
    </source>
</evidence>
<keyword evidence="4 5" id="KW-0472">Membrane</keyword>
<feature type="transmembrane region" description="Helical" evidence="5">
    <location>
        <begin position="244"/>
        <end position="265"/>
    </location>
</feature>
<feature type="domain" description="Wax synthase" evidence="6">
    <location>
        <begin position="194"/>
        <end position="265"/>
    </location>
</feature>
<keyword evidence="3 5" id="KW-1133">Transmembrane helix</keyword>
<evidence type="ECO:0000313" key="8">
    <source>
        <dbReference type="Proteomes" id="UP000738359"/>
    </source>
</evidence>
<dbReference type="InterPro" id="IPR032805">
    <property type="entry name" value="Wax_synthase_dom"/>
</dbReference>
<evidence type="ECO:0000256" key="1">
    <source>
        <dbReference type="ARBA" id="ARBA00004141"/>
    </source>
</evidence>
<evidence type="ECO:0000256" key="3">
    <source>
        <dbReference type="ARBA" id="ARBA00022989"/>
    </source>
</evidence>
<gene>
    <name evidence="7" type="ORF">BGZ70_008807</name>
</gene>
<keyword evidence="8" id="KW-1185">Reference proteome</keyword>
<evidence type="ECO:0000256" key="2">
    <source>
        <dbReference type="ARBA" id="ARBA00022692"/>
    </source>
</evidence>
<evidence type="ECO:0000313" key="7">
    <source>
        <dbReference type="EMBL" id="KAF9959572.1"/>
    </source>
</evidence>
<sequence>MGVIAVATRMIDLYYVQPWTGVPSRYSYRVTNPEPEDAVARAKKDLDLNDDRKAGLAPNDKVTFNEFLNWDKDRFILEMWSPLRKFSTGPTTSSGSGSGAPSSYLRWQDLILWSVASSGFLDVELYLLSHYTPKDIDALPTWQYAIFVFATGAFVAAIVLSVYLTTAILYSFSTGKKIDTSEWTMLKSKLPCFALTPKEFWTTWHTLFRYLWVDLGYLPVQRACKRYLTPDRVGPRLAKMSREVFPVLAVFGLSAIMHGYIVYAACVL</sequence>
<dbReference type="GO" id="GO:0016020">
    <property type="term" value="C:membrane"/>
    <property type="evidence" value="ECO:0007669"/>
    <property type="project" value="UniProtKB-SubCell"/>
</dbReference>
<dbReference type="AlphaFoldDB" id="A0A9P6M1E3"/>
<keyword evidence="2 5" id="KW-0812">Transmembrane</keyword>